<dbReference type="AlphaFoldDB" id="A0A2L0HF18"/>
<reference evidence="1 2" key="1">
    <citation type="submission" date="2017-10" db="EMBL/GenBank/DDBJ databases">
        <title>Analysis of the genome sequences of Rhizobium populations associated to common bean (phaseolus vulgaris).</title>
        <authorList>
            <person name="Bustos P."/>
            <person name="Santamaria R.I."/>
            <person name="Miranda-Sanchez F."/>
            <person name="Perez-Carrascal O."/>
            <person name="Juarez S."/>
            <person name="Lozano L."/>
            <person name="Martinez-Flores I."/>
            <person name="Vinuesa P."/>
            <person name="Martinez-Romero E."/>
            <person name="Cevallos M.A."/>
            <person name="Romero D."/>
            <person name="Davila G."/>
            <person name="Gonzalez V."/>
        </authorList>
    </citation>
    <scope>NUCLEOTIDE SEQUENCE [LARGE SCALE GENOMIC DNA]</scope>
    <source>
        <strain evidence="1 2">NXT3</strain>
        <plasmid evidence="2">Plasmid psfrenxt3c</plasmid>
    </source>
</reference>
<protein>
    <submittedName>
        <fullName evidence="1">Uncharacterized protein</fullName>
    </submittedName>
</protein>
<evidence type="ECO:0000313" key="2">
    <source>
        <dbReference type="Proteomes" id="UP000239340"/>
    </source>
</evidence>
<proteinExistence type="predicted"/>
<gene>
    <name evidence="1" type="ORF">NXT3_PC00918</name>
</gene>
<organism evidence="1 2">
    <name type="scientific">Rhizobium fredii</name>
    <name type="common">Sinorhizobium fredii</name>
    <dbReference type="NCBI Taxonomy" id="380"/>
    <lineage>
        <taxon>Bacteria</taxon>
        <taxon>Pseudomonadati</taxon>
        <taxon>Pseudomonadota</taxon>
        <taxon>Alphaproteobacteria</taxon>
        <taxon>Hyphomicrobiales</taxon>
        <taxon>Rhizobiaceae</taxon>
        <taxon>Sinorhizobium/Ensifer group</taxon>
        <taxon>Sinorhizobium</taxon>
    </lineage>
</organism>
<dbReference type="EMBL" id="CP024310">
    <property type="protein sequence ID" value="AUX80076.1"/>
    <property type="molecule type" value="Genomic_DNA"/>
</dbReference>
<accession>A0A2L0HF18</accession>
<name>A0A2L0HF18_RHIFR</name>
<sequence length="66" mass="7436">MARSSYRLSMARACKIKCQHTNFFTCMMNLVVHVLTLGKSRSRPVRLYEPRAAAVRFCSKGSPITG</sequence>
<dbReference type="Proteomes" id="UP000239340">
    <property type="component" value="Plasmid pSfreNXT3c"/>
</dbReference>
<geneLocation type="plasmid" evidence="2">
    <name>psfrenxt3c</name>
</geneLocation>
<evidence type="ECO:0000313" key="1">
    <source>
        <dbReference type="EMBL" id="AUX80076.1"/>
    </source>
</evidence>
<keyword evidence="1" id="KW-0614">Plasmid</keyword>